<evidence type="ECO:0000313" key="1">
    <source>
        <dbReference type="EMBL" id="KAF4114196.1"/>
    </source>
</evidence>
<dbReference type="Gene3D" id="2.40.50.140">
    <property type="entry name" value="Nucleic acid-binding proteins"/>
    <property type="match status" value="1"/>
</dbReference>
<sequence>MASEAKKVKLEDTTTVTGYIHNVSVVKVSALKKNKYFNAVIQVSRDDFCDVVVFSVEKRMLFLQAQNCRSAVRLSGVSKEPSRSGEGVDVLCGRRTDVAVVTDVTFSYREPPSKSKTTVSEIRKMSARQHIGEVTVRIVHLKAGTDNVELQGRPVETQSVIVQDGSGKIRLQLWESQVGQALFGKTYKFSNLSTREFNGELFVTTTRQTSIEQVGPLPGLGAIVSCEVREDPVISVCGEVIRAEVAVSRTCGNCRCAQTEFQPKK</sequence>
<accession>A0A7J6D4P7</accession>
<dbReference type="AlphaFoldDB" id="A0A7J6D4P7"/>
<evidence type="ECO:0000313" key="2">
    <source>
        <dbReference type="Proteomes" id="UP000579812"/>
    </source>
</evidence>
<dbReference type="SUPFAM" id="SSF50249">
    <property type="entry name" value="Nucleic acid-binding proteins"/>
    <property type="match status" value="1"/>
</dbReference>
<protein>
    <submittedName>
        <fullName evidence="1">Uncharacterized protein</fullName>
    </submittedName>
</protein>
<proteinExistence type="predicted"/>
<dbReference type="EMBL" id="JAAMOB010000004">
    <property type="protein sequence ID" value="KAF4114196.1"/>
    <property type="molecule type" value="Genomic_DNA"/>
</dbReference>
<gene>
    <name evidence="1" type="ORF">G5714_004419</name>
</gene>
<comment type="caution">
    <text evidence="1">The sequence shown here is derived from an EMBL/GenBank/DDBJ whole genome shotgun (WGS) entry which is preliminary data.</text>
</comment>
<dbReference type="Proteomes" id="UP000579812">
    <property type="component" value="Unassembled WGS sequence"/>
</dbReference>
<name>A0A7J6D4P7_9TELE</name>
<organism evidence="1 2">
    <name type="scientific">Onychostoma macrolepis</name>
    <dbReference type="NCBI Taxonomy" id="369639"/>
    <lineage>
        <taxon>Eukaryota</taxon>
        <taxon>Metazoa</taxon>
        <taxon>Chordata</taxon>
        <taxon>Craniata</taxon>
        <taxon>Vertebrata</taxon>
        <taxon>Euteleostomi</taxon>
        <taxon>Actinopterygii</taxon>
        <taxon>Neopterygii</taxon>
        <taxon>Teleostei</taxon>
        <taxon>Ostariophysi</taxon>
        <taxon>Cypriniformes</taxon>
        <taxon>Cyprinidae</taxon>
        <taxon>Acrossocheilinae</taxon>
        <taxon>Onychostoma</taxon>
    </lineage>
</organism>
<keyword evidence="2" id="KW-1185">Reference proteome</keyword>
<dbReference type="InterPro" id="IPR012340">
    <property type="entry name" value="NA-bd_OB-fold"/>
</dbReference>
<reference evidence="1 2" key="1">
    <citation type="submission" date="2020-04" db="EMBL/GenBank/DDBJ databases">
        <title>Chromosome-level genome assembly of a cyprinid fish Onychostoma macrolepis by integration of Nanopore Sequencing, Bionano and Hi-C technology.</title>
        <authorList>
            <person name="Wang D."/>
        </authorList>
    </citation>
    <scope>NUCLEOTIDE SEQUENCE [LARGE SCALE GENOMIC DNA]</scope>
    <source>
        <strain evidence="1">SWU-2019</strain>
        <tissue evidence="1">Muscle</tissue>
    </source>
</reference>